<name>A0ABD1C1C3_CARAN</name>
<evidence type="ECO:0008006" key="3">
    <source>
        <dbReference type="Google" id="ProtNLM"/>
    </source>
</evidence>
<dbReference type="PANTHER" id="PTHR33240:SF8">
    <property type="entry name" value="OS03G0439900 PROTEIN"/>
    <property type="match status" value="1"/>
</dbReference>
<evidence type="ECO:0000313" key="2">
    <source>
        <dbReference type="Proteomes" id="UP001558713"/>
    </source>
</evidence>
<reference evidence="1 2" key="1">
    <citation type="submission" date="2024-04" db="EMBL/GenBank/DDBJ databases">
        <title>Genome assembly C_amara_ONT_v2.</title>
        <authorList>
            <person name="Yant L."/>
            <person name="Moore C."/>
            <person name="Slenker M."/>
        </authorList>
    </citation>
    <scope>NUCLEOTIDE SEQUENCE [LARGE SCALE GENOMIC DNA]</scope>
    <source>
        <tissue evidence="1">Leaf</tissue>
    </source>
</reference>
<keyword evidence="2" id="KW-1185">Reference proteome</keyword>
<sequence length="122" mass="13789">MKVSRELREVDFNTSITFNEFDIQHLAKPHHYTLIITPDVANFEVSRVLIDIGSSVDFIFLSTLQRMRFNKANIVGPPTPLIAFISKMLMSLGTIKLPVLAEGVSKIIKFTVFDRPAIEGLR</sequence>
<dbReference type="Proteomes" id="UP001558713">
    <property type="component" value="Unassembled WGS sequence"/>
</dbReference>
<proteinExistence type="predicted"/>
<organism evidence="1 2">
    <name type="scientific">Cardamine amara subsp. amara</name>
    <dbReference type="NCBI Taxonomy" id="228776"/>
    <lineage>
        <taxon>Eukaryota</taxon>
        <taxon>Viridiplantae</taxon>
        <taxon>Streptophyta</taxon>
        <taxon>Embryophyta</taxon>
        <taxon>Tracheophyta</taxon>
        <taxon>Spermatophyta</taxon>
        <taxon>Magnoliopsida</taxon>
        <taxon>eudicotyledons</taxon>
        <taxon>Gunneridae</taxon>
        <taxon>Pentapetalae</taxon>
        <taxon>rosids</taxon>
        <taxon>malvids</taxon>
        <taxon>Brassicales</taxon>
        <taxon>Brassicaceae</taxon>
        <taxon>Cardamineae</taxon>
        <taxon>Cardamine</taxon>
    </lineage>
</organism>
<evidence type="ECO:0000313" key="1">
    <source>
        <dbReference type="EMBL" id="KAL1223271.1"/>
    </source>
</evidence>
<gene>
    <name evidence="1" type="ORF">V5N11_030065</name>
</gene>
<dbReference type="PANTHER" id="PTHR33240">
    <property type="entry name" value="OS08G0508500 PROTEIN"/>
    <property type="match status" value="1"/>
</dbReference>
<comment type="caution">
    <text evidence="1">The sequence shown here is derived from an EMBL/GenBank/DDBJ whole genome shotgun (WGS) entry which is preliminary data.</text>
</comment>
<protein>
    <recommendedName>
        <fullName evidence="3">Aspartic peptidase DDI1-type domain-containing protein</fullName>
    </recommendedName>
</protein>
<accession>A0ABD1C1C3</accession>
<dbReference type="EMBL" id="JBANAX010000078">
    <property type="protein sequence ID" value="KAL1223271.1"/>
    <property type="molecule type" value="Genomic_DNA"/>
</dbReference>
<dbReference type="AlphaFoldDB" id="A0ABD1C1C3"/>